<dbReference type="Pfam" id="PF16321">
    <property type="entry name" value="Ribosom_S30AE_C"/>
    <property type="match status" value="1"/>
</dbReference>
<dbReference type="RefSeq" id="WP_002816555.1">
    <property type="nucleotide sequence ID" value="NZ_CP014324.1"/>
</dbReference>
<evidence type="ECO:0000313" key="6">
    <source>
        <dbReference type="EMBL" id="OIM20973.1"/>
    </source>
</evidence>
<evidence type="ECO:0000313" key="8">
    <source>
        <dbReference type="Proteomes" id="UP000181728"/>
    </source>
</evidence>
<comment type="function">
    <text evidence="3">Required for dimerization of active 70S ribosomes into 100S ribosomes in stationary phase; 100S ribosomes are translationally inactive and sometimes present during exponential growth.</text>
</comment>
<dbReference type="FunFam" id="3.30.505.50:FF:000001">
    <property type="entry name" value="Ribosome hibernation promoting factor"/>
    <property type="match status" value="1"/>
</dbReference>
<dbReference type="AlphaFoldDB" id="A0A483B2W1"/>
<dbReference type="GO" id="GO:0043024">
    <property type="term" value="F:ribosomal small subunit binding"/>
    <property type="evidence" value="ECO:0007669"/>
    <property type="project" value="TreeGrafter"/>
</dbReference>
<evidence type="ECO:0000256" key="2">
    <source>
        <dbReference type="ARBA" id="ARBA00022845"/>
    </source>
</evidence>
<dbReference type="Gene3D" id="3.30.160.100">
    <property type="entry name" value="Ribosome hibernation promotion factor-like"/>
    <property type="match status" value="1"/>
</dbReference>
<gene>
    <name evidence="3 7" type="primary">hpf</name>
    <name evidence="5" type="synonym">raiA</name>
    <name evidence="6" type="ORF">ATX59_06670</name>
    <name evidence="5" type="ORF">GA838_05695</name>
    <name evidence="7" type="ORF">OENI_1371</name>
</gene>
<dbReference type="InterPro" id="IPR050574">
    <property type="entry name" value="HPF/YfiA_ribosome-assoc"/>
</dbReference>
<protein>
    <recommendedName>
        <fullName evidence="3">Ribosome hibernation promoting factor</fullName>
        <shortName evidence="3">HPF</shortName>
    </recommendedName>
</protein>
<accession>A0A483B2W1</accession>
<keyword evidence="1 3" id="KW-0963">Cytoplasm</keyword>
<dbReference type="EMBL" id="LR031358">
    <property type="protein sequence ID" value="VDB98635.1"/>
    <property type="molecule type" value="Genomic_DNA"/>
</dbReference>
<dbReference type="Pfam" id="PF02482">
    <property type="entry name" value="Ribosomal_S30AE"/>
    <property type="match status" value="1"/>
</dbReference>
<reference evidence="6 8" key="1">
    <citation type="journal article" date="2016" name="BMC Genomics">
        <title>Consensus pan-genome assembly of the specialised wine bacterium Oenococcus oeni.</title>
        <authorList>
            <person name="Sternes P.R."/>
            <person name="Borneman A.R."/>
        </authorList>
    </citation>
    <scope>NUCLEOTIDE SEQUENCE [LARGE SCALE GENOMIC DNA]</scope>
    <source>
        <strain evidence="6 8">AWRIB661</strain>
    </source>
</reference>
<dbReference type="Gene3D" id="3.30.505.50">
    <property type="entry name" value="Sigma 54 modulation/S30EA ribosomal protein, C-terminal domain"/>
    <property type="match status" value="1"/>
</dbReference>
<evidence type="ECO:0000256" key="1">
    <source>
        <dbReference type="ARBA" id="ARBA00022490"/>
    </source>
</evidence>
<dbReference type="GO" id="GO:0022627">
    <property type="term" value="C:cytosolic small ribosomal subunit"/>
    <property type="evidence" value="ECO:0007669"/>
    <property type="project" value="TreeGrafter"/>
</dbReference>
<name>A0A483B2W1_OENOE</name>
<dbReference type="NCBIfam" id="TIGR00741">
    <property type="entry name" value="yfiA"/>
    <property type="match status" value="1"/>
</dbReference>
<dbReference type="InterPro" id="IPR038416">
    <property type="entry name" value="Ribosom_S30AE_C_sf"/>
</dbReference>
<proteinExistence type="inferred from homology"/>
<dbReference type="EMBL" id="MLOK01000046">
    <property type="protein sequence ID" value="OIM20973.1"/>
    <property type="molecule type" value="Genomic_DNA"/>
</dbReference>
<dbReference type="InterPro" id="IPR034694">
    <property type="entry name" value="HPF_long/plastid"/>
</dbReference>
<dbReference type="SUPFAM" id="SSF69754">
    <property type="entry name" value="Ribosome binding protein Y (YfiA homologue)"/>
    <property type="match status" value="1"/>
</dbReference>
<dbReference type="InterPro" id="IPR003489">
    <property type="entry name" value="RHF/RaiA"/>
</dbReference>
<evidence type="ECO:0000313" key="7">
    <source>
        <dbReference type="EMBL" id="VDB98635.1"/>
    </source>
</evidence>
<dbReference type="CDD" id="cd00552">
    <property type="entry name" value="RaiA"/>
    <property type="match status" value="1"/>
</dbReference>
<evidence type="ECO:0000259" key="4">
    <source>
        <dbReference type="Pfam" id="PF16321"/>
    </source>
</evidence>
<reference evidence="5" key="3">
    <citation type="submission" date="2019-10" db="EMBL/GenBank/DDBJ databases">
        <title>Malate fermentation in French cider.</title>
        <authorList>
            <person name="Cousin F.J."/>
            <person name="Medina Fernandez S."/>
            <person name="Misery B."/>
            <person name="Laplace J.-M."/>
            <person name="Cretenet M."/>
        </authorList>
    </citation>
    <scope>NUCLEOTIDE SEQUENCE</scope>
    <source>
        <strain evidence="5">UCMA15129</strain>
    </source>
</reference>
<dbReference type="Proteomes" id="UP001281024">
    <property type="component" value="Unassembled WGS sequence"/>
</dbReference>
<dbReference type="Proteomes" id="UP000294726">
    <property type="component" value="Chromosome"/>
</dbReference>
<evidence type="ECO:0000256" key="3">
    <source>
        <dbReference type="HAMAP-Rule" id="MF_00839"/>
    </source>
</evidence>
<dbReference type="Proteomes" id="UP000181728">
    <property type="component" value="Unassembled WGS sequence"/>
</dbReference>
<dbReference type="InterPro" id="IPR036567">
    <property type="entry name" value="RHF-like"/>
</dbReference>
<comment type="subcellular location">
    <subcellularLocation>
        <location evidence="3">Cytoplasm</location>
    </subcellularLocation>
</comment>
<keyword evidence="2 3" id="KW-0810">Translation regulation</keyword>
<feature type="domain" description="Sigma 54 modulation/S30EA ribosomal protein C-terminal" evidence="4">
    <location>
        <begin position="127"/>
        <end position="180"/>
    </location>
</feature>
<dbReference type="PANTHER" id="PTHR33231">
    <property type="entry name" value="30S RIBOSOMAL PROTEIN"/>
    <property type="match status" value="1"/>
</dbReference>
<organism evidence="6 8">
    <name type="scientific">Oenococcus oeni</name>
    <name type="common">Leuconostoc oenos</name>
    <dbReference type="NCBI Taxonomy" id="1247"/>
    <lineage>
        <taxon>Bacteria</taxon>
        <taxon>Bacillati</taxon>
        <taxon>Bacillota</taxon>
        <taxon>Bacilli</taxon>
        <taxon>Lactobacillales</taxon>
        <taxon>Lactobacillaceae</taxon>
        <taxon>Oenococcus</taxon>
    </lineage>
</organism>
<comment type="subunit">
    <text evidence="3">Interacts with 100S ribosomes.</text>
</comment>
<dbReference type="InterPro" id="IPR032528">
    <property type="entry name" value="Ribosom_S30AE_C"/>
</dbReference>
<sequence length="190" mass="22370">MIEYQIRGENMSTTDAINNYIKLRLEKLNNYIDQKNNPIAHINVRKYNEKTFKIEVTIPLPYLTLRAEETQSDFYNAVDLVSAKLLRQIRKFKTRVNRKSRERGFKGIDFNEAIDPVPSDTNEDKKIDVIRRKTLSLKPMDIEEAVLQMEMLDHDFFLFLNSDTNQLDIVYKRDDGKYGLIETENVESSK</sequence>
<reference evidence="7 9" key="2">
    <citation type="submission" date="2018-08" db="EMBL/GenBank/DDBJ databases">
        <authorList>
            <person name="Lorentzen P. G. S. M."/>
        </authorList>
    </citation>
    <scope>NUCLEOTIDE SEQUENCE [LARGE SCALE GENOMIC DNA]</scope>
    <source>
        <strain evidence="7 9">CRBO_1381</strain>
    </source>
</reference>
<dbReference type="EMBL" id="WERV01000004">
    <property type="protein sequence ID" value="MDV7715250.1"/>
    <property type="molecule type" value="Genomic_DNA"/>
</dbReference>
<comment type="similarity">
    <text evidence="3">Belongs to the HPF/YfiA ribosome-associated protein family. Long HPF subfamily.</text>
</comment>
<dbReference type="GO" id="GO:0045900">
    <property type="term" value="P:negative regulation of translational elongation"/>
    <property type="evidence" value="ECO:0007669"/>
    <property type="project" value="TreeGrafter"/>
</dbReference>
<evidence type="ECO:0000313" key="9">
    <source>
        <dbReference type="Proteomes" id="UP000294726"/>
    </source>
</evidence>
<evidence type="ECO:0000313" key="5">
    <source>
        <dbReference type="EMBL" id="MDV7715250.1"/>
    </source>
</evidence>
<dbReference type="PANTHER" id="PTHR33231:SF1">
    <property type="entry name" value="30S RIBOSOMAL PROTEIN"/>
    <property type="match status" value="1"/>
</dbReference>
<dbReference type="HAMAP" id="MF_00839">
    <property type="entry name" value="HPF"/>
    <property type="match status" value="1"/>
</dbReference>